<evidence type="ECO:0000259" key="1">
    <source>
        <dbReference type="Pfam" id="PF06114"/>
    </source>
</evidence>
<feature type="domain" description="IrrE N-terminal-like" evidence="1">
    <location>
        <begin position="57"/>
        <end position="128"/>
    </location>
</feature>
<sequence>MKYLKYYHPTESELRISKLLLAKGIIEPSDLTAENILNKFNLFVIEGDFPLSVHGLGIVLPRGLRNFEYRYQFFHEFVHNISHIGDQRKMDKNTRLKQEKQADSMAMYALIPYHMLHLIDFENNTIKNVCEIFGTNSEISNRRMEQIKNNILAHKPNYLEVHTVAFI</sequence>
<dbReference type="AlphaFoldDB" id="A0A842FY12"/>
<reference evidence="2 3" key="1">
    <citation type="submission" date="2020-03" db="EMBL/GenBank/DDBJ databases">
        <title>Soil Listeria distribution.</title>
        <authorList>
            <person name="Liao J."/>
            <person name="Wiedmann M."/>
        </authorList>
    </citation>
    <scope>NUCLEOTIDE SEQUENCE [LARGE SCALE GENOMIC DNA]</scope>
    <source>
        <strain evidence="2 3">FSL L7-0051</strain>
    </source>
</reference>
<gene>
    <name evidence="2" type="ORF">HCC36_10795</name>
</gene>
<evidence type="ECO:0000313" key="2">
    <source>
        <dbReference type="EMBL" id="MBC2293715.1"/>
    </source>
</evidence>
<dbReference type="InterPro" id="IPR010359">
    <property type="entry name" value="IrrE_HExxH"/>
</dbReference>
<proteinExistence type="predicted"/>
<comment type="caution">
    <text evidence="2">The sequence shown here is derived from an EMBL/GenBank/DDBJ whole genome shotgun (WGS) entry which is preliminary data.</text>
</comment>
<accession>A0A842FY12</accession>
<organism evidence="2 3">
    <name type="scientific">Listeria booriae</name>
    <dbReference type="NCBI Taxonomy" id="1552123"/>
    <lineage>
        <taxon>Bacteria</taxon>
        <taxon>Bacillati</taxon>
        <taxon>Bacillota</taxon>
        <taxon>Bacilli</taxon>
        <taxon>Bacillales</taxon>
        <taxon>Listeriaceae</taxon>
        <taxon>Listeria</taxon>
    </lineage>
</organism>
<dbReference type="Proteomes" id="UP000543005">
    <property type="component" value="Unassembled WGS sequence"/>
</dbReference>
<dbReference type="EMBL" id="JAARZT010000020">
    <property type="protein sequence ID" value="MBC2293715.1"/>
    <property type="molecule type" value="Genomic_DNA"/>
</dbReference>
<evidence type="ECO:0000313" key="3">
    <source>
        <dbReference type="Proteomes" id="UP000543005"/>
    </source>
</evidence>
<dbReference type="Pfam" id="PF06114">
    <property type="entry name" value="Peptidase_M78"/>
    <property type="match status" value="1"/>
</dbReference>
<protein>
    <submittedName>
        <fullName evidence="2">ImmA/IrrE family metallo-endopeptidase</fullName>
    </submittedName>
</protein>
<dbReference type="RefSeq" id="WP_185629491.1">
    <property type="nucleotide sequence ID" value="NZ_JAARZT010000020.1"/>
</dbReference>
<name>A0A842FY12_9LIST</name>